<comment type="caution">
    <text evidence="2">The sequence shown here is derived from an EMBL/GenBank/DDBJ whole genome shotgun (WGS) entry which is preliminary data.</text>
</comment>
<dbReference type="EMBL" id="QXIL01000031">
    <property type="protein sequence ID" value="RXI76471.1"/>
    <property type="molecule type" value="Genomic_DNA"/>
</dbReference>
<accession>A0A4Q0VFC8</accession>
<evidence type="ECO:0000313" key="3">
    <source>
        <dbReference type="Proteomes" id="UP000290602"/>
    </source>
</evidence>
<evidence type="ECO:0000313" key="2">
    <source>
        <dbReference type="EMBL" id="RXI76471.1"/>
    </source>
</evidence>
<dbReference type="RefSeq" id="WP_129033294.1">
    <property type="nucleotide sequence ID" value="NZ_CP059603.1"/>
</dbReference>
<dbReference type="AlphaFoldDB" id="A0A4Q0VFC8"/>
<keyword evidence="3" id="KW-1185">Reference proteome</keyword>
<feature type="domain" description="Mga helix-turn-helix" evidence="1">
    <location>
        <begin position="81"/>
        <end position="158"/>
    </location>
</feature>
<sequence>MKIDFAMLTVKDTRKLRLLSFIIDHQGQFNLVDFATRMQGSYSQAYHILLNLRTDLKHLAPATTLTKDELQTPVTVDDYRHWLYVRSIPYQAVLATLGPKPQQVRELCERYGISTSTFNRRMRPMRQQLAQYRLELTTNPLQLVGDEALVALLYFTLFSTTLTTVDELPELPPTYQGLYDAISTTYTSDATYQNSRGLGQHRNLLITLTLLRLSQGHRFAPLRFPLVHLTDLRALATKFQQELGDSPREALTELATLDYLLTSSPYFVRALQPRNMQRLYAGLRQQAPRYQLAPNISVLSDFATGTNWFANWLFSLGQFMLLFRVDPLLRPEVTALYRTTPTSTEAAAEIAANLAKLYPKAVTPSDLRLVQKFLSKYTNGLNLTSALVQFLVSYDMLGVTTDIFNRLLGGVVHLQLLTDTVTIDERYRGNYIVLYGTDPEAVRFATAHRLETFHWLKELKYGENLDRRIRTLRRHELSLFALDF</sequence>
<dbReference type="Proteomes" id="UP000290602">
    <property type="component" value="Unassembled WGS sequence"/>
</dbReference>
<organism evidence="2 3">
    <name type="scientific">Levilactobacillus suantsaii</name>
    <dbReference type="NCBI Taxonomy" id="2292255"/>
    <lineage>
        <taxon>Bacteria</taxon>
        <taxon>Bacillati</taxon>
        <taxon>Bacillota</taxon>
        <taxon>Bacilli</taxon>
        <taxon>Lactobacillales</taxon>
        <taxon>Lactobacillaceae</taxon>
        <taxon>Levilactobacillus</taxon>
    </lineage>
</organism>
<dbReference type="Pfam" id="PF05043">
    <property type="entry name" value="Mga"/>
    <property type="match status" value="1"/>
</dbReference>
<name>A0A4Q0VFC8_9LACO</name>
<gene>
    <name evidence="2" type="ORF">DXH47_10715</name>
</gene>
<dbReference type="OrthoDB" id="2174552at2"/>
<dbReference type="InterPro" id="IPR007737">
    <property type="entry name" value="Mga_HTH"/>
</dbReference>
<proteinExistence type="predicted"/>
<reference evidence="2 3" key="1">
    <citation type="submission" date="2018-08" db="EMBL/GenBank/DDBJ databases">
        <title>Lactobacillus suantsai sp. nov., isolated from traditional fermented suan-tsai in Taiwan.</title>
        <authorList>
            <person name="Huang C.-H."/>
        </authorList>
    </citation>
    <scope>NUCLEOTIDE SEQUENCE [LARGE SCALE GENOMIC DNA]</scope>
    <source>
        <strain evidence="2 3">BCRC 12945</strain>
    </source>
</reference>
<protein>
    <recommendedName>
        <fullName evidence="1">Mga helix-turn-helix domain-containing protein</fullName>
    </recommendedName>
</protein>
<evidence type="ECO:0000259" key="1">
    <source>
        <dbReference type="Pfam" id="PF05043"/>
    </source>
</evidence>